<dbReference type="SUPFAM" id="SSF50952">
    <property type="entry name" value="Soluble quinoprotein glucose dehydrogenase"/>
    <property type="match status" value="1"/>
</dbReference>
<feature type="signal peptide" evidence="1">
    <location>
        <begin position="1"/>
        <end position="24"/>
    </location>
</feature>
<dbReference type="OrthoDB" id="6402258at2"/>
<dbReference type="InterPro" id="IPR012938">
    <property type="entry name" value="Glc/Sorbosone_DH"/>
</dbReference>
<dbReference type="InterPro" id="IPR011041">
    <property type="entry name" value="Quinoprot_gluc/sorb_DH_b-prop"/>
</dbReference>
<dbReference type="GO" id="GO:0005975">
    <property type="term" value="P:carbohydrate metabolic process"/>
    <property type="evidence" value="ECO:0007669"/>
    <property type="project" value="UniProtKB-ARBA"/>
</dbReference>
<protein>
    <submittedName>
        <fullName evidence="3">Glucose/arabinose dehydrogenase</fullName>
    </submittedName>
</protein>
<dbReference type="InterPro" id="IPR013783">
    <property type="entry name" value="Ig-like_fold"/>
</dbReference>
<dbReference type="InterPro" id="IPR011042">
    <property type="entry name" value="6-blade_b-propeller_TolB-like"/>
</dbReference>
<organism evidence="3 4">
    <name type="scientific">Humibacillus xanthopallidus</name>
    <dbReference type="NCBI Taxonomy" id="412689"/>
    <lineage>
        <taxon>Bacteria</taxon>
        <taxon>Bacillati</taxon>
        <taxon>Actinomycetota</taxon>
        <taxon>Actinomycetes</taxon>
        <taxon>Micrococcales</taxon>
        <taxon>Intrasporangiaceae</taxon>
        <taxon>Humibacillus</taxon>
    </lineage>
</organism>
<dbReference type="RefSeq" id="WP_141845376.1">
    <property type="nucleotide sequence ID" value="NZ_VFPM01000003.1"/>
</dbReference>
<keyword evidence="4" id="KW-1185">Reference proteome</keyword>
<dbReference type="PANTHER" id="PTHR19328:SF13">
    <property type="entry name" value="HIPL1 PROTEIN"/>
    <property type="match status" value="1"/>
</dbReference>
<dbReference type="Pfam" id="PF07995">
    <property type="entry name" value="GSDH"/>
    <property type="match status" value="1"/>
</dbReference>
<dbReference type="Pfam" id="PF08310">
    <property type="entry name" value="LGFP"/>
    <property type="match status" value="6"/>
</dbReference>
<keyword evidence="1" id="KW-0732">Signal</keyword>
<proteinExistence type="predicted"/>
<gene>
    <name evidence="3" type="ORF">FBY41_3337</name>
</gene>
<dbReference type="Gene3D" id="2.120.10.30">
    <property type="entry name" value="TolB, C-terminal domain"/>
    <property type="match status" value="1"/>
</dbReference>
<comment type="caution">
    <text evidence="3">The sequence shown here is derived from an EMBL/GenBank/DDBJ whole genome shotgun (WGS) entry which is preliminary data.</text>
</comment>
<dbReference type="PANTHER" id="PTHR19328">
    <property type="entry name" value="HEDGEHOG-INTERACTING PROTEIN"/>
    <property type="match status" value="1"/>
</dbReference>
<accession>A0A543HI20</accession>
<dbReference type="SUPFAM" id="SSF49299">
    <property type="entry name" value="PKD domain"/>
    <property type="match status" value="1"/>
</dbReference>
<sequence>MPTRRVLAATAAAITLLATGPGVAANAASVTSAALSGRAGAFATAAAALTLPAGFQLVDYPTGQAAYNLTNFAWLDDGGLLTSGKNGLITFLPPGGTVARVVGQVPSVRALGDHGFLGFAPANDYSSTGRVFVSYDKGDPAGTGFGMVEEWKALPADSPTSFTRVRTLIDGSQTSPQLAQVQHTHGIDSVVVAPDDTLFVSIGDDALNNGDPTTLRAQDLNQPYGKVLHLTPDGQGVPSNPFYSSAAPSSWRSMIYAYGFRNPFRFALDPRSGVPHLGDVGWSTTEEVNTLVPGANAGWPCYEGPAQTTFSTYSVCQALYAAGSARMPIWSYRHDESGVQAGAAVVGGVHYTGTSYPSQYRNSFFFGDYARHNLWTLATDTAGAMTRAPESAGFATDAGGPVAFHTGPNGDVTYADLLSGQVRRLVYQVGNRAPVATFSSNTDAATKTVAFSAADSYDLDGDALTYSWDFGDGASATGLTAVHTYVTADPMTVALSVRDQLGATTTATTTIYPDNETPLLTLTAPAASTTYAVGDVVELSATATDAEDGPVTVSWDTSLLHCPFAGSCHVHPDGDPVTGPTYSKPFTDHGADTTMLVTAHVVDSKGATATTTYEAEPTLRTIAVDSPVAVNINGVTAASAQVVAGSSVELVAPVTSTYWSFADWSDGGAAAHAITMPNVDLSVSARYTTAIDAKYTALGGSSAFLGSPTTPEYDVAGGRARNYTGGRLYWSAATGAHEAHGAILTRYLAAGGPTVLGFPTTDQVAVTGGLAVYFTKARIYWSSTTGARLLNGAILTKYLAVGGPDRYGLPTTDVTAVTGGWYAHFTGGRSIYYSATTGAHLVKGGIRTKYLATGGPTVRGFPTTDEIGVTAGLATYFTKARIYWSSTTGARLVNGAILTKYLAAGGPDRYGLPTTDVTAVTGGWYAHFTGGRSIFYSGTTGAHLVYGAIRTKYASMGYQTSCLGFPTTDEYAITDGRRNRFAHGSITYRYSTNTTTSSC</sequence>
<dbReference type="CDD" id="cd00146">
    <property type="entry name" value="PKD"/>
    <property type="match status" value="1"/>
</dbReference>
<dbReference type="Pfam" id="PF18911">
    <property type="entry name" value="PKD_4"/>
    <property type="match status" value="1"/>
</dbReference>
<dbReference type="EMBL" id="VFPM01000003">
    <property type="protein sequence ID" value="TQM57981.1"/>
    <property type="molecule type" value="Genomic_DNA"/>
</dbReference>
<feature type="domain" description="PKD" evidence="2">
    <location>
        <begin position="461"/>
        <end position="511"/>
    </location>
</feature>
<feature type="chain" id="PRO_5038435477" evidence="1">
    <location>
        <begin position="25"/>
        <end position="999"/>
    </location>
</feature>
<dbReference type="SMART" id="SM00089">
    <property type="entry name" value="PKD"/>
    <property type="match status" value="1"/>
</dbReference>
<dbReference type="Proteomes" id="UP000316747">
    <property type="component" value="Unassembled WGS sequence"/>
</dbReference>
<evidence type="ECO:0000259" key="2">
    <source>
        <dbReference type="PROSITE" id="PS50093"/>
    </source>
</evidence>
<dbReference type="InterPro" id="IPR013207">
    <property type="entry name" value="LGFP"/>
</dbReference>
<evidence type="ECO:0000313" key="4">
    <source>
        <dbReference type="Proteomes" id="UP000316747"/>
    </source>
</evidence>
<dbReference type="Gene3D" id="2.60.40.10">
    <property type="entry name" value="Immunoglobulins"/>
    <property type="match status" value="1"/>
</dbReference>
<reference evidence="3 4" key="1">
    <citation type="submission" date="2019-06" db="EMBL/GenBank/DDBJ databases">
        <title>Genome sequencing of plant associated microbes to promote plant fitness in Sorghum bicolor and Oryza sativa.</title>
        <authorList>
            <person name="Coleman-Derr D."/>
        </authorList>
    </citation>
    <scope>NUCLEOTIDE SEQUENCE [LARGE SCALE GENOMIC DNA]</scope>
    <source>
        <strain evidence="3 4">KV-663</strain>
    </source>
</reference>
<dbReference type="InterPro" id="IPR022409">
    <property type="entry name" value="PKD/Chitinase_dom"/>
</dbReference>
<evidence type="ECO:0000313" key="3">
    <source>
        <dbReference type="EMBL" id="TQM57981.1"/>
    </source>
</evidence>
<dbReference type="InterPro" id="IPR000601">
    <property type="entry name" value="PKD_dom"/>
</dbReference>
<dbReference type="PROSITE" id="PS50093">
    <property type="entry name" value="PKD"/>
    <property type="match status" value="1"/>
</dbReference>
<dbReference type="AlphaFoldDB" id="A0A543HI20"/>
<dbReference type="InterPro" id="IPR035986">
    <property type="entry name" value="PKD_dom_sf"/>
</dbReference>
<evidence type="ECO:0000256" key="1">
    <source>
        <dbReference type="SAM" id="SignalP"/>
    </source>
</evidence>
<name>A0A543HI20_9MICO</name>